<dbReference type="HAMAP" id="MF_00385">
    <property type="entry name" value="Ribosomal_bS16"/>
    <property type="match status" value="1"/>
</dbReference>
<evidence type="ECO:0000256" key="3">
    <source>
        <dbReference type="HAMAP-Rule" id="MF_00385"/>
    </source>
</evidence>
<evidence type="ECO:0000256" key="2">
    <source>
        <dbReference type="ARBA" id="ARBA00023274"/>
    </source>
</evidence>
<comment type="caution">
    <text evidence="5">The sequence shown here is derived from an EMBL/GenBank/DDBJ whole genome shotgun (WGS) entry which is preliminary data.</text>
</comment>
<accession>A0A2M6P188</accession>
<gene>
    <name evidence="3 5" type="primary">rpsP</name>
    <name evidence="5" type="ORF">COU30_02080</name>
</gene>
<dbReference type="InterPro" id="IPR023803">
    <property type="entry name" value="Ribosomal_bS16_dom_sf"/>
</dbReference>
<dbReference type="PANTHER" id="PTHR12919:SF20">
    <property type="entry name" value="SMALL RIBOSOMAL SUBUNIT PROTEIN BS16M"/>
    <property type="match status" value="1"/>
</dbReference>
<keyword evidence="2 3" id="KW-0687">Ribonucleoprotein</keyword>
<dbReference type="Proteomes" id="UP000228528">
    <property type="component" value="Unassembled WGS sequence"/>
</dbReference>
<dbReference type="GO" id="GO:0005737">
    <property type="term" value="C:cytoplasm"/>
    <property type="evidence" value="ECO:0007669"/>
    <property type="project" value="UniProtKB-ARBA"/>
</dbReference>
<dbReference type="Pfam" id="PF00886">
    <property type="entry name" value="Ribosomal_S16"/>
    <property type="match status" value="1"/>
</dbReference>
<dbReference type="NCBIfam" id="TIGR00002">
    <property type="entry name" value="S16"/>
    <property type="match status" value="1"/>
</dbReference>
<name>A0A2M6P188_9BACT</name>
<dbReference type="GO" id="GO:0015935">
    <property type="term" value="C:small ribosomal subunit"/>
    <property type="evidence" value="ECO:0007669"/>
    <property type="project" value="TreeGrafter"/>
</dbReference>
<evidence type="ECO:0000256" key="4">
    <source>
        <dbReference type="SAM" id="Coils"/>
    </source>
</evidence>
<evidence type="ECO:0000313" key="5">
    <source>
        <dbReference type="EMBL" id="PIR77502.1"/>
    </source>
</evidence>
<evidence type="ECO:0000313" key="6">
    <source>
        <dbReference type="Proteomes" id="UP000228528"/>
    </source>
</evidence>
<keyword evidence="1 3" id="KW-0689">Ribosomal protein</keyword>
<dbReference type="GO" id="GO:0006412">
    <property type="term" value="P:translation"/>
    <property type="evidence" value="ECO:0007669"/>
    <property type="project" value="UniProtKB-UniRule"/>
</dbReference>
<feature type="coiled-coil region" evidence="4">
    <location>
        <begin position="100"/>
        <end position="136"/>
    </location>
</feature>
<dbReference type="InterPro" id="IPR000307">
    <property type="entry name" value="Ribosomal_bS16"/>
</dbReference>
<reference evidence="6" key="1">
    <citation type="submission" date="2017-09" db="EMBL/GenBank/DDBJ databases">
        <title>Depth-based differentiation of microbial function through sediment-hosted aquifers and enrichment of novel symbionts in the deep terrestrial subsurface.</title>
        <authorList>
            <person name="Probst A.J."/>
            <person name="Ladd B."/>
            <person name="Jarett J.K."/>
            <person name="Geller-Mcgrath D.E."/>
            <person name="Sieber C.M.K."/>
            <person name="Emerson J.B."/>
            <person name="Anantharaman K."/>
            <person name="Thomas B.C."/>
            <person name="Malmstrom R."/>
            <person name="Stieglmeier M."/>
            <person name="Klingl A."/>
            <person name="Woyke T."/>
            <person name="Ryan C.M."/>
            <person name="Banfield J.F."/>
        </authorList>
    </citation>
    <scope>NUCLEOTIDE SEQUENCE [LARGE SCALE GENOMIC DNA]</scope>
</reference>
<dbReference type="AlphaFoldDB" id="A0A2M6P188"/>
<dbReference type="PANTHER" id="PTHR12919">
    <property type="entry name" value="30S RIBOSOMAL PROTEIN S16"/>
    <property type="match status" value="1"/>
</dbReference>
<organism evidence="5 6">
    <name type="scientific">Candidatus Magasanikbacteria bacterium CG10_big_fil_rev_8_21_14_0_10_38_6</name>
    <dbReference type="NCBI Taxonomy" id="1974647"/>
    <lineage>
        <taxon>Bacteria</taxon>
        <taxon>Candidatus Magasanikiibacteriota</taxon>
    </lineage>
</organism>
<comment type="similarity">
    <text evidence="3">Belongs to the bacterial ribosomal protein bS16 family.</text>
</comment>
<dbReference type="GO" id="GO:0003735">
    <property type="term" value="F:structural constituent of ribosome"/>
    <property type="evidence" value="ECO:0007669"/>
    <property type="project" value="InterPro"/>
</dbReference>
<sequence length="145" mass="16092">MLRIRFQRMGRKKKPSYRVIVSEKHKDTQAGSLEILGTYNAIEQPKIIQLNIDRIKHWLSVGAQPSPAVHNLFVREGILEGKKQKSVFITNKRQAKLGAKKVADEEAKKAKEEAAKAEAEAKKVAAEEAKAAVDAATTAEESQTE</sequence>
<dbReference type="SUPFAM" id="SSF54565">
    <property type="entry name" value="Ribosomal protein S16"/>
    <property type="match status" value="1"/>
</dbReference>
<dbReference type="EMBL" id="PFBW01000093">
    <property type="protein sequence ID" value="PIR77502.1"/>
    <property type="molecule type" value="Genomic_DNA"/>
</dbReference>
<proteinExistence type="inferred from homology"/>
<dbReference type="Gene3D" id="3.30.1320.10">
    <property type="match status" value="1"/>
</dbReference>
<protein>
    <recommendedName>
        <fullName evidence="3">Small ribosomal subunit protein bS16</fullName>
    </recommendedName>
</protein>
<evidence type="ECO:0000256" key="1">
    <source>
        <dbReference type="ARBA" id="ARBA00022980"/>
    </source>
</evidence>
<keyword evidence="4" id="KW-0175">Coiled coil</keyword>